<protein>
    <submittedName>
        <fullName evidence="6">Uncharacterized protein</fullName>
    </submittedName>
</protein>
<feature type="transmembrane region" description="Helical" evidence="3">
    <location>
        <begin position="95"/>
        <end position="117"/>
    </location>
</feature>
<feature type="transmembrane region" description="Helical" evidence="3">
    <location>
        <begin position="129"/>
        <end position="151"/>
    </location>
</feature>
<dbReference type="EMBL" id="LHPM01000019">
    <property type="protein sequence ID" value="OAL61747.1"/>
    <property type="molecule type" value="Genomic_DNA"/>
</dbReference>
<keyword evidence="2" id="KW-0560">Oxidoreductase</keyword>
<dbReference type="VEuPathDB" id="FungiDB:TERG_02837"/>
<dbReference type="Proteomes" id="UP000243015">
    <property type="component" value="Unassembled WGS sequence"/>
</dbReference>
<dbReference type="AlphaFoldDB" id="A0A178EQY0"/>
<name>A0A178EQY0_TRIRU</name>
<dbReference type="Gene3D" id="3.40.50.720">
    <property type="entry name" value="NAD(P)-binding Rossmann-like Domain"/>
    <property type="match status" value="1"/>
</dbReference>
<dbReference type="GO" id="GO:0016616">
    <property type="term" value="F:oxidoreductase activity, acting on the CH-OH group of donors, NAD or NADP as acceptor"/>
    <property type="evidence" value="ECO:0007669"/>
    <property type="project" value="InterPro"/>
</dbReference>
<dbReference type="InterPro" id="IPR049326">
    <property type="entry name" value="Rhodopsin_dom_fungi"/>
</dbReference>
<keyword evidence="3" id="KW-1133">Transmembrane helix</keyword>
<comment type="similarity">
    <text evidence="1">Belongs to the 3-beta-HSD family.</text>
</comment>
<dbReference type="PANTHER" id="PTHR43245:SF51">
    <property type="entry name" value="SHORT CHAIN DEHYDROGENASE_REDUCTASE FAMILY 42E, MEMBER 2"/>
    <property type="match status" value="1"/>
</dbReference>
<sequence>MESRDLSALWMLPAGPPPPGVESNFVNPPSLAMPIVIVNAISLALMMVAVTARFIAKSRYSQQRWDLSDDTTVNYGRHMWDIPALSLTVSRTKQYAAVDIIYILTSFFIKISILLLLNQLFHVIRQLRLLIYIGIVIISIVTIPYLAISIIRVSRCNGINALGIMICSNKVVSTTNLVFGLWNVLSDFYILAIPISQIQGLKMPNKRKIGVLTLFLTGFMYELPRYSTLLEVLNTTDKVYRVIMMDPVLVIGGCGGLGHTIVKQLLEKGDASNVTVFDIEMKRNVLDGARYIKGSIGSKEDIQRALQQVKPRTIFHSASPLLMQQKNTQRLYEKINVEGNRYLLDAIQEVQSVRALVYTSSSSVIHNGFSDIIEATEDLPRVFYPEQPEYYSHTKALAEEMVVAANRTNGLLTVILRGTTLFGEGDTMTIPRMVDNAKTGRNKVRVGDGKNLFDFTYLGNCAYAHVLAAKALVEIDPAAPPPPADKRVDGEVFVVTNDEHISFWEFVYAVGDAAGYPTKREEIWQVPAALFFAVVVVVEWAVWAISLGRRESSLNRKMVRYLSMTRTFDISKIKTRLGYRPLVGMQEAMKRSVDAYMKEQLSAGQFEAEIVVVVDVLEVEVTYHIGHVTPANVGLRVPPFPAPQPKRAKKRLLDISTSTTSTSNTTTRIITQRLELAAADADLTAGRQLSYTQAHARHRRSTDGRTLDRYAV</sequence>
<dbReference type="GO" id="GO:0006694">
    <property type="term" value="P:steroid biosynthetic process"/>
    <property type="evidence" value="ECO:0007669"/>
    <property type="project" value="InterPro"/>
</dbReference>
<gene>
    <name evidence="6" type="ORF">A7C99_6316</name>
</gene>
<keyword evidence="3" id="KW-0812">Transmembrane</keyword>
<feature type="domain" description="3-beta hydroxysteroid dehydrogenase/isomerase" evidence="4">
    <location>
        <begin position="249"/>
        <end position="520"/>
    </location>
</feature>
<evidence type="ECO:0000259" key="4">
    <source>
        <dbReference type="Pfam" id="PF01073"/>
    </source>
</evidence>
<evidence type="ECO:0000256" key="3">
    <source>
        <dbReference type="SAM" id="Phobius"/>
    </source>
</evidence>
<dbReference type="Pfam" id="PF01073">
    <property type="entry name" value="3Beta_HSD"/>
    <property type="match status" value="1"/>
</dbReference>
<feature type="transmembrane region" description="Helical" evidence="3">
    <location>
        <begin position="528"/>
        <end position="548"/>
    </location>
</feature>
<dbReference type="VEuPathDB" id="FungiDB:TERG_02838"/>
<feature type="transmembrane region" description="Helical" evidence="3">
    <location>
        <begin position="31"/>
        <end position="55"/>
    </location>
</feature>
<evidence type="ECO:0000313" key="6">
    <source>
        <dbReference type="EMBL" id="OAL61747.1"/>
    </source>
</evidence>
<evidence type="ECO:0000256" key="2">
    <source>
        <dbReference type="ARBA" id="ARBA00023002"/>
    </source>
</evidence>
<dbReference type="InterPro" id="IPR036291">
    <property type="entry name" value="NAD(P)-bd_dom_sf"/>
</dbReference>
<dbReference type="Pfam" id="PF20684">
    <property type="entry name" value="Fung_rhodopsin"/>
    <property type="match status" value="1"/>
</dbReference>
<dbReference type="InterPro" id="IPR002225">
    <property type="entry name" value="3Beta_OHSteriod_DH/Estase"/>
</dbReference>
<feature type="domain" description="Rhodopsin" evidence="5">
    <location>
        <begin position="71"/>
        <end position="242"/>
    </location>
</feature>
<accession>A0A178EQY0</accession>
<dbReference type="SUPFAM" id="SSF51735">
    <property type="entry name" value="NAD(P)-binding Rossmann-fold domains"/>
    <property type="match status" value="1"/>
</dbReference>
<evidence type="ECO:0000313" key="7">
    <source>
        <dbReference type="Proteomes" id="UP000243015"/>
    </source>
</evidence>
<evidence type="ECO:0000256" key="1">
    <source>
        <dbReference type="ARBA" id="ARBA00009219"/>
    </source>
</evidence>
<dbReference type="InterPro" id="IPR050177">
    <property type="entry name" value="Lipid_A_modif_metabolic_enz"/>
</dbReference>
<feature type="transmembrane region" description="Helical" evidence="3">
    <location>
        <begin position="171"/>
        <end position="192"/>
    </location>
</feature>
<comment type="caution">
    <text evidence="6">The sequence shown here is derived from an EMBL/GenBank/DDBJ whole genome shotgun (WGS) entry which is preliminary data.</text>
</comment>
<organism evidence="6 7">
    <name type="scientific">Trichophyton rubrum</name>
    <name type="common">Athlete's foot fungus</name>
    <name type="synonym">Epidermophyton rubrum</name>
    <dbReference type="NCBI Taxonomy" id="5551"/>
    <lineage>
        <taxon>Eukaryota</taxon>
        <taxon>Fungi</taxon>
        <taxon>Dikarya</taxon>
        <taxon>Ascomycota</taxon>
        <taxon>Pezizomycotina</taxon>
        <taxon>Eurotiomycetes</taxon>
        <taxon>Eurotiomycetidae</taxon>
        <taxon>Onygenales</taxon>
        <taxon>Arthrodermataceae</taxon>
        <taxon>Trichophyton</taxon>
    </lineage>
</organism>
<reference evidence="6 7" key="1">
    <citation type="submission" date="2016-05" db="EMBL/GenBank/DDBJ databases">
        <title>Genome sequencing of Trichophyton rubrum CMCC(F)T1i isolated from hair.</title>
        <authorList>
            <person name="Zhan P."/>
            <person name="Tao Y."/>
            <person name="Liu W."/>
        </authorList>
    </citation>
    <scope>NUCLEOTIDE SEQUENCE [LARGE SCALE GENOMIC DNA]</scope>
    <source>
        <strain evidence="7">CMCC(F)T1i</strain>
    </source>
</reference>
<proteinExistence type="inferred from homology"/>
<keyword evidence="3" id="KW-0472">Membrane</keyword>
<dbReference type="PANTHER" id="PTHR43245">
    <property type="entry name" value="BIFUNCTIONAL POLYMYXIN RESISTANCE PROTEIN ARNA"/>
    <property type="match status" value="1"/>
</dbReference>
<evidence type="ECO:0000259" key="5">
    <source>
        <dbReference type="Pfam" id="PF20684"/>
    </source>
</evidence>